<feature type="domain" description="NAD(P)-binding" evidence="1">
    <location>
        <begin position="8"/>
        <end position="192"/>
    </location>
</feature>
<dbReference type="SUPFAM" id="SSF51735">
    <property type="entry name" value="NAD(P)-binding Rossmann-fold domains"/>
    <property type="match status" value="1"/>
</dbReference>
<proteinExistence type="predicted"/>
<dbReference type="EMBL" id="WTYT01000007">
    <property type="protein sequence ID" value="MXO67088.1"/>
    <property type="molecule type" value="Genomic_DNA"/>
</dbReference>
<dbReference type="InterPro" id="IPR016040">
    <property type="entry name" value="NAD(P)-bd_dom"/>
</dbReference>
<dbReference type="InterPro" id="IPR036291">
    <property type="entry name" value="NAD(P)-bd_dom_sf"/>
</dbReference>
<evidence type="ECO:0000313" key="2">
    <source>
        <dbReference type="EMBL" id="MXO67088.1"/>
    </source>
</evidence>
<name>A0A6I4T8R7_9SPHN</name>
<gene>
    <name evidence="2" type="ORF">GRI91_15090</name>
</gene>
<keyword evidence="3" id="KW-1185">Reference proteome</keyword>
<dbReference type="PANTHER" id="PTHR15020:SF50">
    <property type="entry name" value="UPF0659 PROTEIN YMR090W"/>
    <property type="match status" value="1"/>
</dbReference>
<sequence length="217" mass="23088">MMKVFIVGGAGKVARHLARILTARGHQPLSLYRRSEQADDLSALGAVPIYGDLTELSADDLSELMSGSDAVVFAAGAGGASYDLTNAIDGDGFRKSLHAAIRADVPRFLQISAFPEAGRNSEPQEGFENYMKVKKQTDSELAASDRDWVILRPGTLSDDPGTGKINAGLAIPYGDIPREDVALTLATILDMPRINRMILEVTSGDTAAEEAVARLSA</sequence>
<organism evidence="2 3">
    <name type="scientific">Altericroceibacterium endophyticum</name>
    <dbReference type="NCBI Taxonomy" id="1808508"/>
    <lineage>
        <taxon>Bacteria</taxon>
        <taxon>Pseudomonadati</taxon>
        <taxon>Pseudomonadota</taxon>
        <taxon>Alphaproteobacteria</taxon>
        <taxon>Sphingomonadales</taxon>
        <taxon>Erythrobacteraceae</taxon>
        <taxon>Altericroceibacterium</taxon>
    </lineage>
</organism>
<dbReference type="AlphaFoldDB" id="A0A6I4T8R7"/>
<dbReference type="Proteomes" id="UP000438476">
    <property type="component" value="Unassembled WGS sequence"/>
</dbReference>
<evidence type="ECO:0000259" key="1">
    <source>
        <dbReference type="Pfam" id="PF13460"/>
    </source>
</evidence>
<protein>
    <submittedName>
        <fullName evidence="2">NAD(P)H-binding protein</fullName>
    </submittedName>
</protein>
<dbReference type="Gene3D" id="3.40.50.720">
    <property type="entry name" value="NAD(P)-binding Rossmann-like Domain"/>
    <property type="match status" value="1"/>
</dbReference>
<dbReference type="Pfam" id="PF13460">
    <property type="entry name" value="NAD_binding_10"/>
    <property type="match status" value="1"/>
</dbReference>
<dbReference type="OrthoDB" id="9787292at2"/>
<accession>A0A6I4T8R7</accession>
<dbReference type="PANTHER" id="PTHR15020">
    <property type="entry name" value="FLAVIN REDUCTASE-RELATED"/>
    <property type="match status" value="1"/>
</dbReference>
<reference evidence="2 3" key="1">
    <citation type="submission" date="2019-12" db="EMBL/GenBank/DDBJ databases">
        <title>Genomic-based taxomic classification of the family Erythrobacteraceae.</title>
        <authorList>
            <person name="Xu L."/>
        </authorList>
    </citation>
    <scope>NUCLEOTIDE SEQUENCE [LARGE SCALE GENOMIC DNA]</scope>
    <source>
        <strain evidence="2 3">LMG 29518</strain>
    </source>
</reference>
<comment type="caution">
    <text evidence="2">The sequence shown here is derived from an EMBL/GenBank/DDBJ whole genome shotgun (WGS) entry which is preliminary data.</text>
</comment>
<evidence type="ECO:0000313" key="3">
    <source>
        <dbReference type="Proteomes" id="UP000438476"/>
    </source>
</evidence>
<dbReference type="CDD" id="cd05243">
    <property type="entry name" value="SDR_a5"/>
    <property type="match status" value="1"/>
</dbReference>